<dbReference type="RefSeq" id="WP_150628002.1">
    <property type="nucleotide sequence ID" value="NZ_CABVHO010000001.1"/>
</dbReference>
<gene>
    <name evidence="1" type="ORF">PS685_00110</name>
</gene>
<accession>A0A5E6Y9S8</accession>
<organism evidence="1 2">
    <name type="scientific">Pseudomonas fluorescens</name>
    <dbReference type="NCBI Taxonomy" id="294"/>
    <lineage>
        <taxon>Bacteria</taxon>
        <taxon>Pseudomonadati</taxon>
        <taxon>Pseudomonadota</taxon>
        <taxon>Gammaproteobacteria</taxon>
        <taxon>Pseudomonadales</taxon>
        <taxon>Pseudomonadaceae</taxon>
        <taxon>Pseudomonas</taxon>
    </lineage>
</organism>
<evidence type="ECO:0008006" key="3">
    <source>
        <dbReference type="Google" id="ProtNLM"/>
    </source>
</evidence>
<dbReference type="AlphaFoldDB" id="A0A5E6Y9S8"/>
<evidence type="ECO:0000313" key="1">
    <source>
        <dbReference type="EMBL" id="VVN49865.1"/>
    </source>
</evidence>
<name>A0A5E6Y9S8_PSEFL</name>
<dbReference type="Proteomes" id="UP000326437">
    <property type="component" value="Unassembled WGS sequence"/>
</dbReference>
<dbReference type="EMBL" id="CABVHO010000001">
    <property type="protein sequence ID" value="VVN49865.1"/>
    <property type="molecule type" value="Genomic_DNA"/>
</dbReference>
<sequence length="354" mass="40487">MDLFTPQIEEGKLHQHFRRICENLPSNEYCRKVIEQWVEGFPDRDGKFVKEFQTTFNSSFWEIYLHAALRDLGAEFDWDFYAPDFVVSIKGSKFLLEATTANAAKDSVPEWSKSLTPPELGEIKFNELNRVAIIRLANAFMNKSSHYLEKYSKLDHVKDKPFVVAIAPFEQPWFNLQVFRAIEALLFDFYVDEDEYMANPDRFPDGPEGKSLGSVAKDNGSEIELGFFDCDRFSHVSAVVFSSTATWGKVEALSGNPLSVIATHWETPEGIKREVSSGGKVVETITDGLRVYHNPFAKHPLSPEAFRKERLVQVWADPDSREMIFEEAEKALHLRQAMIINQTKGFEKPSELSE</sequence>
<dbReference type="OrthoDB" id="981968at2"/>
<evidence type="ECO:0000313" key="2">
    <source>
        <dbReference type="Proteomes" id="UP000326437"/>
    </source>
</evidence>
<proteinExistence type="predicted"/>
<reference evidence="1 2" key="1">
    <citation type="submission" date="2019-09" db="EMBL/GenBank/DDBJ databases">
        <authorList>
            <person name="Chandra G."/>
            <person name="Truman W A."/>
        </authorList>
    </citation>
    <scope>NUCLEOTIDE SEQUENCE [LARGE SCALE GENOMIC DNA]</scope>
    <source>
        <strain evidence="1">PS685</strain>
    </source>
</reference>
<protein>
    <recommendedName>
        <fullName evidence="3">Glycosaminoglycan attachment site</fullName>
    </recommendedName>
</protein>